<feature type="chain" id="PRO_5002517314" evidence="1">
    <location>
        <begin position="22"/>
        <end position="150"/>
    </location>
</feature>
<name>A0A0F7JYD3_9GAMM</name>
<gene>
    <name evidence="2" type="ORF">AAY24_07725</name>
</gene>
<feature type="signal peptide" evidence="1">
    <location>
        <begin position="1"/>
        <end position="21"/>
    </location>
</feature>
<dbReference type="KEGG" id="seds:AAY24_07725"/>
<organism evidence="2 3">
    <name type="scientific">Sedimenticola thiotaurini</name>
    <dbReference type="NCBI Taxonomy" id="1543721"/>
    <lineage>
        <taxon>Bacteria</taxon>
        <taxon>Pseudomonadati</taxon>
        <taxon>Pseudomonadota</taxon>
        <taxon>Gammaproteobacteria</taxon>
        <taxon>Chromatiales</taxon>
        <taxon>Sedimenticolaceae</taxon>
        <taxon>Sedimenticola</taxon>
    </lineage>
</organism>
<sequence length="150" mass="16580">MKCIANSIRILLFTLLCPVQASHSQTTVTDTTGSGSACVIAKKLGDSIAIEWVLGEPSATDAINRAKQALRTRGYEDLFPQSSSSDAHGWMVIIKTQYQTYTGRERTSYGCGFSTQSPAQAENNARNNLRAYSWGWKESLGYQVIESRQY</sequence>
<evidence type="ECO:0000256" key="1">
    <source>
        <dbReference type="SAM" id="SignalP"/>
    </source>
</evidence>
<keyword evidence="1" id="KW-0732">Signal</keyword>
<evidence type="ECO:0000313" key="2">
    <source>
        <dbReference type="EMBL" id="AKH20254.1"/>
    </source>
</evidence>
<dbReference type="RefSeq" id="WP_046859189.1">
    <property type="nucleotide sequence ID" value="NZ_CP011412.1"/>
</dbReference>
<reference evidence="2 3" key="1">
    <citation type="journal article" date="2015" name="Genome Announc.">
        <title>Complete Genome Sequence of Sedimenticola thiotaurini Strain SIP-G1, a Polyphosphate- and Polyhydroxyalkanoate-Accumulating Sulfur-Oxidizing Gammaproteobacterium Isolated from Salt Marsh Sediments.</title>
        <authorList>
            <person name="Flood B.E."/>
            <person name="Jones D.S."/>
            <person name="Bailey J.V."/>
        </authorList>
    </citation>
    <scope>NUCLEOTIDE SEQUENCE [LARGE SCALE GENOMIC DNA]</scope>
    <source>
        <strain evidence="2 3">SIP-G1</strain>
    </source>
</reference>
<accession>A0A0F7JYD3</accession>
<dbReference type="EMBL" id="CP011412">
    <property type="protein sequence ID" value="AKH20254.1"/>
    <property type="molecule type" value="Genomic_DNA"/>
</dbReference>
<keyword evidence="3" id="KW-1185">Reference proteome</keyword>
<dbReference type="AlphaFoldDB" id="A0A0F7JYD3"/>
<protein>
    <submittedName>
        <fullName evidence="2">Uncharacterized protein</fullName>
    </submittedName>
</protein>
<dbReference type="Proteomes" id="UP000034410">
    <property type="component" value="Chromosome"/>
</dbReference>
<dbReference type="OrthoDB" id="7062321at2"/>
<proteinExistence type="predicted"/>
<evidence type="ECO:0000313" key="3">
    <source>
        <dbReference type="Proteomes" id="UP000034410"/>
    </source>
</evidence>